<dbReference type="KEGG" id="mclo:DK849_02475"/>
<reference evidence="2" key="1">
    <citation type="submission" date="2018-06" db="EMBL/GenBank/DDBJ databases">
        <title>Complete genome sequences of Mycoplasma anatis, M. anseris and M. cloacale type strains.</title>
        <authorList>
            <person name="Grozner D."/>
            <person name="Forro B."/>
            <person name="Sulyok K.M."/>
            <person name="Marton S."/>
            <person name="Kreizinger Z."/>
            <person name="Banyai K."/>
            <person name="Gyuranecz M."/>
        </authorList>
    </citation>
    <scope>NUCLEOTIDE SEQUENCE [LARGE SCALE GENOMIC DNA]</scope>
    <source>
        <strain evidence="2">NCTC 10199</strain>
    </source>
</reference>
<dbReference type="Proteomes" id="UP000249865">
    <property type="component" value="Chromosome"/>
</dbReference>
<dbReference type="OrthoDB" id="9963126at2"/>
<dbReference type="EMBL" id="CP030103">
    <property type="protein sequence ID" value="AWX42911.1"/>
    <property type="molecule type" value="Genomic_DNA"/>
</dbReference>
<dbReference type="AlphaFoldDB" id="A0A2Z4LM84"/>
<evidence type="ECO:0000313" key="2">
    <source>
        <dbReference type="Proteomes" id="UP000249865"/>
    </source>
</evidence>
<evidence type="ECO:0000313" key="1">
    <source>
        <dbReference type="EMBL" id="AWX42911.1"/>
    </source>
</evidence>
<name>A0A2Z4LM84_9BACT</name>
<keyword evidence="2" id="KW-1185">Reference proteome</keyword>
<accession>A0A2Z4LM84</accession>
<gene>
    <name evidence="1" type="ORF">DK849_02475</name>
</gene>
<proteinExistence type="predicted"/>
<protein>
    <submittedName>
        <fullName evidence="1">Uncharacterized protein</fullName>
    </submittedName>
</protein>
<organism evidence="1 2">
    <name type="scientific">Metamycoplasma cloacale</name>
    <dbReference type="NCBI Taxonomy" id="92401"/>
    <lineage>
        <taxon>Bacteria</taxon>
        <taxon>Bacillati</taxon>
        <taxon>Mycoplasmatota</taxon>
        <taxon>Mycoplasmoidales</taxon>
        <taxon>Metamycoplasmataceae</taxon>
        <taxon>Metamycoplasma</taxon>
    </lineage>
</organism>
<dbReference type="RefSeq" id="WP_029330684.1">
    <property type="nucleotide sequence ID" value="NZ_CP030103.1"/>
</dbReference>
<sequence>MKTLEFKYIINKIWIVFLKFCTPILINLYFLFEKYDSETSFKRLFIISIPALVIHIGILITVCILTFKQSRNYQWVKNLKKDSISKWNHYIFEKRLSNKNEQKIDAVYHQQLKEVWNKDIDINNTDKPKIKKQFDIVYVYYLFVSSLLTLILNVITLGIHFHELMAYQNNIYGKIILYFIASLCISYFLLTIINGIILGINKHKNHLRINNQDLLSPNTPKENLKDYILLNAISYLPKNRESFFKWFNEDWLMLISPTWFLSYVIFDPIGHFSRKQFYLINCYKKFDDPKIKILNPSQTLITKIKYSEFQYTIENDAEIVISFNKEHIEYPKLFQVIHCEKNLKIITNDLHFQTFFEIVLENIYQTSISKINCDIKTQDILEWQKDNYLNKRISKAQLEEEEINHLLEQ</sequence>